<feature type="domain" description="Heterokaryon incompatibility" evidence="4">
    <location>
        <begin position="25"/>
        <end position="111"/>
    </location>
</feature>
<dbReference type="Pfam" id="PF24883">
    <property type="entry name" value="NPHP3_N"/>
    <property type="match status" value="1"/>
</dbReference>
<feature type="repeat" description="WD" evidence="3">
    <location>
        <begin position="919"/>
        <end position="955"/>
    </location>
</feature>
<dbReference type="GeneID" id="54408991"/>
<proteinExistence type="predicted"/>
<sequence length="1507" mass="167878">MRLLRVEASDVFSLEEHVGRSIPRYAILSHTWGADSEEVTFRDLVEGKGKDKTGYRKLAFCGKQAKLDGLQYFWVDTCCIDKTSSAELQEAITSMFRWYQNAEKCYVYLSDVPYRISDGDDERLQRWKPAFKKSRWFTRGWTLQELVAPASVEFFSSDEQRLGSKHSLEESLHDITGIAIQALQGTPMPYFGVGERMSWAEKRETKREEDAAYSLLGIFDVYMPLIYGEGRQNAFSRLRKEISDLTSINLPIAKGASFDSHMEEHNARCLPDTRTELLNHIKEWANDKEGKPIFWLSGMAGTGKSTIARTVAQSFACQGQLGSSFFFKKGEGERGNASRFFTTIAVGLVACEPGMIPGIRNTIDTDSSISEKALIDQFEKLILHPLSAIPKVPSQTAVHVVVVDALDECEREEDIRAILQLLARTKEILSVSLRILVTSRPELPIRLGFKQMLTSGYQDVILHEVPKSTIEHDIRLFLEHKLRDIQQQRLLSPEWPRTDQIQALVELAVPLFIYAATVCRYVGTKGGDPEELLNKVLEYRKPNFSQLDRAYLPVLDQLLAEQEEDDKEPWLQAFRELVGSIVVLESPLFNTSLSCLLQISQKQIRCRLDSMHSVLNIPNDENIPIRILHLSFREFLVNPQKRAKNPFWVDEKRIHMDLARRCLELMCSSNGLRRDICHLVKPGVLRNEVDERTIASGLPPELQYACRYWVHHLEKSQNHIEDGDTVHSFLQTHFLYWLEAMSLLGEVYSCIHFIDRLQALVNSNKSTVRFFLHDAQRFTLRFQHILENAPLQVYSSALVFAPDTSVIRNIFLDHIKESIELLSDRVNDWNACRSTLEGHARDVTAVTFSPDGRMVVSSSADGTIRVWEVATGLCRITLDEHTSSVFSVAFSPDGQLLASASPDKTIQLWETTTWSHYVTLQHSHEVFAVAFSPELLRNNQLIASGSSDGTVRLWDTPKDFHCTTKLEGHTDSVVAVAFSPDGQVIASGSSDHTVRIWDRATLSCRITLKGHSSWMTAVAFSPDSKLVASASGDGRLGLTQLYQGNDTDLSSEPNSTIIGDTNIRTWDVGSGLDHSMIHEIRTIEDIAFSPNGQLIAAAIDDNTIQMWNSDTGSRNKTLGECTGKSTAVSFSPDGQLVASGSHNGIVQLWDLSTDPNKSIPESRPGLIDYVATSPNGQLFVTGGPDKLQIWDAATGFHAKTLDVHSGELGIKFSLTGLLLAAVDQMCIRLWDTTTWSCCTLEGCSFVSDVSFSPDGLLLASGSSDGAVRLWSIATRSCCSILEGHSEEIFTVSFSPDNKLVASGSDDWTVRLWNVLSESCLTLEGHTGAIVAVAFSPDIRLLASASQDQTISLWDTGTGSCRYTLNGHFQAVTVVAFSPDTQLLASGSWDKTIRLWDVTTGLCCYVYETILCQMDSLAFLQGGTHLQTERGIVSIPTHLLSISPSPSKPPLAIFVNDQWICVDGSPVVWLPPEYRPVYVGISGSTVCLASRGGKLTFVRLRQDSETNT</sequence>
<feature type="repeat" description="WD" evidence="3">
    <location>
        <begin position="1246"/>
        <end position="1274"/>
    </location>
</feature>
<dbReference type="OrthoDB" id="674604at2759"/>
<dbReference type="SUPFAM" id="SSF50969">
    <property type="entry name" value="YVTN repeat-like/Quinoprotein amine dehydrogenase"/>
    <property type="match status" value="1"/>
</dbReference>
<feature type="repeat" description="WD" evidence="3">
    <location>
        <begin position="1008"/>
        <end position="1036"/>
    </location>
</feature>
<dbReference type="PROSITE" id="PS00678">
    <property type="entry name" value="WD_REPEATS_1"/>
    <property type="match status" value="6"/>
</dbReference>
<dbReference type="PANTHER" id="PTHR19848">
    <property type="entry name" value="WD40 REPEAT PROTEIN"/>
    <property type="match status" value="1"/>
</dbReference>
<feature type="repeat" description="WD" evidence="3">
    <location>
        <begin position="878"/>
        <end position="919"/>
    </location>
</feature>
<evidence type="ECO:0000259" key="4">
    <source>
        <dbReference type="Pfam" id="PF06985"/>
    </source>
</evidence>
<feature type="repeat" description="WD" evidence="3">
    <location>
        <begin position="1322"/>
        <end position="1363"/>
    </location>
</feature>
<evidence type="ECO:0000313" key="7">
    <source>
        <dbReference type="Proteomes" id="UP000799771"/>
    </source>
</evidence>
<dbReference type="PRINTS" id="PR00320">
    <property type="entry name" value="GPROTEINBRPT"/>
</dbReference>
<dbReference type="InterPro" id="IPR056884">
    <property type="entry name" value="NPHP3-like_N"/>
</dbReference>
<organism evidence="6 7">
    <name type="scientific">Dothidotthia symphoricarpi CBS 119687</name>
    <dbReference type="NCBI Taxonomy" id="1392245"/>
    <lineage>
        <taxon>Eukaryota</taxon>
        <taxon>Fungi</taxon>
        <taxon>Dikarya</taxon>
        <taxon>Ascomycota</taxon>
        <taxon>Pezizomycotina</taxon>
        <taxon>Dothideomycetes</taxon>
        <taxon>Pleosporomycetidae</taxon>
        <taxon>Pleosporales</taxon>
        <taxon>Dothidotthiaceae</taxon>
        <taxon>Dothidotthia</taxon>
    </lineage>
</organism>
<dbReference type="SUPFAM" id="SSF50978">
    <property type="entry name" value="WD40 repeat-like"/>
    <property type="match status" value="2"/>
</dbReference>
<evidence type="ECO:0000256" key="2">
    <source>
        <dbReference type="ARBA" id="ARBA00022737"/>
    </source>
</evidence>
<dbReference type="InterPro" id="IPR020472">
    <property type="entry name" value="WD40_PAC1"/>
</dbReference>
<dbReference type="RefSeq" id="XP_033521704.1">
    <property type="nucleotide sequence ID" value="XM_033668559.1"/>
</dbReference>
<dbReference type="EMBL" id="ML977511">
    <property type="protein sequence ID" value="KAF2127315.1"/>
    <property type="molecule type" value="Genomic_DNA"/>
</dbReference>
<evidence type="ECO:0000256" key="3">
    <source>
        <dbReference type="PROSITE-ProRule" id="PRU00221"/>
    </source>
</evidence>
<dbReference type="InterPro" id="IPR015943">
    <property type="entry name" value="WD40/YVTN_repeat-like_dom_sf"/>
</dbReference>
<feature type="domain" description="Nephrocystin 3-like N-terminal" evidence="5">
    <location>
        <begin position="275"/>
        <end position="440"/>
    </location>
</feature>
<protein>
    <submittedName>
        <fullName evidence="6">Vegetative incompatibility protein HET-E-1</fullName>
    </submittedName>
</protein>
<gene>
    <name evidence="6" type="ORF">P153DRAFT_368629</name>
</gene>
<dbReference type="PANTHER" id="PTHR19848:SF8">
    <property type="entry name" value="F-BOX AND WD REPEAT DOMAIN CONTAINING 7"/>
    <property type="match status" value="1"/>
</dbReference>
<feature type="repeat" description="WD" evidence="3">
    <location>
        <begin position="1281"/>
        <end position="1322"/>
    </location>
</feature>
<evidence type="ECO:0000313" key="6">
    <source>
        <dbReference type="EMBL" id="KAF2127315.1"/>
    </source>
</evidence>
<dbReference type="InterPro" id="IPR019775">
    <property type="entry name" value="WD40_repeat_CS"/>
</dbReference>
<keyword evidence="2" id="KW-0677">Repeat</keyword>
<dbReference type="Gene3D" id="2.130.10.10">
    <property type="entry name" value="YVTN repeat-like/Quinoprotein amine dehydrogenase"/>
    <property type="match status" value="5"/>
</dbReference>
<feature type="repeat" description="WD" evidence="3">
    <location>
        <begin position="1364"/>
        <end position="1400"/>
    </location>
</feature>
<feature type="repeat" description="WD" evidence="3">
    <location>
        <begin position="1083"/>
        <end position="1117"/>
    </location>
</feature>
<dbReference type="SUPFAM" id="SSF52540">
    <property type="entry name" value="P-loop containing nucleoside triphosphate hydrolases"/>
    <property type="match status" value="1"/>
</dbReference>
<dbReference type="Pfam" id="PF00400">
    <property type="entry name" value="WD40"/>
    <property type="match status" value="11"/>
</dbReference>
<dbReference type="InterPro" id="IPR001680">
    <property type="entry name" value="WD40_rpt"/>
</dbReference>
<dbReference type="PROSITE" id="PS50082">
    <property type="entry name" value="WD_REPEATS_2"/>
    <property type="match status" value="11"/>
</dbReference>
<dbReference type="InterPro" id="IPR010730">
    <property type="entry name" value="HET"/>
</dbReference>
<dbReference type="SMART" id="SM00320">
    <property type="entry name" value="WD40"/>
    <property type="match status" value="13"/>
</dbReference>
<feature type="repeat" description="WD" evidence="3">
    <location>
        <begin position="966"/>
        <end position="998"/>
    </location>
</feature>
<accession>A0A6A6A7Y0</accession>
<feature type="repeat" description="WD" evidence="3">
    <location>
        <begin position="1126"/>
        <end position="1159"/>
    </location>
</feature>
<dbReference type="Pfam" id="PF06985">
    <property type="entry name" value="HET"/>
    <property type="match status" value="1"/>
</dbReference>
<keyword evidence="7" id="KW-1185">Reference proteome</keyword>
<dbReference type="InterPro" id="IPR036322">
    <property type="entry name" value="WD40_repeat_dom_sf"/>
</dbReference>
<dbReference type="Gene3D" id="3.40.50.300">
    <property type="entry name" value="P-loop containing nucleotide triphosphate hydrolases"/>
    <property type="match status" value="1"/>
</dbReference>
<reference evidence="6" key="1">
    <citation type="journal article" date="2020" name="Stud. Mycol.">
        <title>101 Dothideomycetes genomes: a test case for predicting lifestyles and emergence of pathogens.</title>
        <authorList>
            <person name="Haridas S."/>
            <person name="Albert R."/>
            <person name="Binder M."/>
            <person name="Bloem J."/>
            <person name="Labutti K."/>
            <person name="Salamov A."/>
            <person name="Andreopoulos B."/>
            <person name="Baker S."/>
            <person name="Barry K."/>
            <person name="Bills G."/>
            <person name="Bluhm B."/>
            <person name="Cannon C."/>
            <person name="Castanera R."/>
            <person name="Culley D."/>
            <person name="Daum C."/>
            <person name="Ezra D."/>
            <person name="Gonzalez J."/>
            <person name="Henrissat B."/>
            <person name="Kuo A."/>
            <person name="Liang C."/>
            <person name="Lipzen A."/>
            <person name="Lutzoni F."/>
            <person name="Magnuson J."/>
            <person name="Mondo S."/>
            <person name="Nolan M."/>
            <person name="Ohm R."/>
            <person name="Pangilinan J."/>
            <person name="Park H.-J."/>
            <person name="Ramirez L."/>
            <person name="Alfaro M."/>
            <person name="Sun H."/>
            <person name="Tritt A."/>
            <person name="Yoshinaga Y."/>
            <person name="Zwiers L.-H."/>
            <person name="Turgeon B."/>
            <person name="Goodwin S."/>
            <person name="Spatafora J."/>
            <person name="Crous P."/>
            <person name="Grigoriev I."/>
        </authorList>
    </citation>
    <scope>NUCLEOTIDE SEQUENCE</scope>
    <source>
        <strain evidence="6">CBS 119687</strain>
    </source>
</reference>
<dbReference type="InterPro" id="IPR027417">
    <property type="entry name" value="P-loop_NTPase"/>
</dbReference>
<dbReference type="InterPro" id="IPR011044">
    <property type="entry name" value="Quino_amine_DH_bsu"/>
</dbReference>
<dbReference type="Proteomes" id="UP000799771">
    <property type="component" value="Unassembled WGS sequence"/>
</dbReference>
<evidence type="ECO:0000259" key="5">
    <source>
        <dbReference type="Pfam" id="PF24883"/>
    </source>
</evidence>
<dbReference type="PROSITE" id="PS50294">
    <property type="entry name" value="WD_REPEATS_REGION"/>
    <property type="match status" value="11"/>
</dbReference>
<name>A0A6A6A7Y0_9PLEO</name>
<keyword evidence="1 3" id="KW-0853">WD repeat</keyword>
<evidence type="ECO:0000256" key="1">
    <source>
        <dbReference type="ARBA" id="ARBA00022574"/>
    </source>
</evidence>
<feature type="repeat" description="WD" evidence="3">
    <location>
        <begin position="836"/>
        <end position="877"/>
    </location>
</feature>
<dbReference type="CDD" id="cd00200">
    <property type="entry name" value="WD40"/>
    <property type="match status" value="2"/>
</dbReference>